<sequence>MQRKALSITMLTASVAVGLSLLSAPAALASGGPGGGGDGGHGGGRRLGPAVSTSGVGSLGSPWTLKSQHDDDGPGLVVGEEFEIGTPAGHVWSVAFADNGVTFFQQTVTADAAGVRAMSKTADLGVDQVMSVHAVDLGTHEIIDGSVDLPAL</sequence>
<dbReference type="EMBL" id="FZMO01000538">
    <property type="protein sequence ID" value="SNQ51496.1"/>
    <property type="molecule type" value="Genomic_DNA"/>
</dbReference>
<evidence type="ECO:0000313" key="3">
    <source>
        <dbReference type="EMBL" id="SNQ51496.1"/>
    </source>
</evidence>
<name>A0A2I2L0P8_9ACTN</name>
<keyword evidence="4" id="KW-1185">Reference proteome</keyword>
<accession>A0A2I2L0P8</accession>
<keyword evidence="2" id="KW-0732">Signal</keyword>
<gene>
    <name evidence="3" type="ORF">FRACA_710020</name>
</gene>
<evidence type="ECO:0000313" key="4">
    <source>
        <dbReference type="Proteomes" id="UP000234331"/>
    </source>
</evidence>
<organism evidence="3 4">
    <name type="scientific">Frankia canadensis</name>
    <dbReference type="NCBI Taxonomy" id="1836972"/>
    <lineage>
        <taxon>Bacteria</taxon>
        <taxon>Bacillati</taxon>
        <taxon>Actinomycetota</taxon>
        <taxon>Actinomycetes</taxon>
        <taxon>Frankiales</taxon>
        <taxon>Frankiaceae</taxon>
        <taxon>Frankia</taxon>
    </lineage>
</organism>
<feature type="compositionally biased region" description="Gly residues" evidence="1">
    <location>
        <begin position="33"/>
        <end position="46"/>
    </location>
</feature>
<evidence type="ECO:0000256" key="1">
    <source>
        <dbReference type="SAM" id="MobiDB-lite"/>
    </source>
</evidence>
<evidence type="ECO:0008006" key="5">
    <source>
        <dbReference type="Google" id="ProtNLM"/>
    </source>
</evidence>
<feature type="signal peptide" evidence="2">
    <location>
        <begin position="1"/>
        <end position="29"/>
    </location>
</feature>
<dbReference type="AlphaFoldDB" id="A0A2I2L0P8"/>
<dbReference type="RefSeq" id="WP_207770569.1">
    <property type="nucleotide sequence ID" value="NZ_FZMO01000538.1"/>
</dbReference>
<feature type="chain" id="PRO_5014629266" description="DUF5666 domain-containing protein" evidence="2">
    <location>
        <begin position="30"/>
        <end position="152"/>
    </location>
</feature>
<proteinExistence type="predicted"/>
<reference evidence="3 4" key="1">
    <citation type="submission" date="2017-06" db="EMBL/GenBank/DDBJ databases">
        <authorList>
            <person name="Kim H.J."/>
            <person name="Triplett B.A."/>
        </authorList>
    </citation>
    <scope>NUCLEOTIDE SEQUENCE [LARGE SCALE GENOMIC DNA]</scope>
    <source>
        <strain evidence="3">FRACA_ARgP5</strain>
    </source>
</reference>
<protein>
    <recommendedName>
        <fullName evidence="5">DUF5666 domain-containing protein</fullName>
    </recommendedName>
</protein>
<dbReference type="Proteomes" id="UP000234331">
    <property type="component" value="Unassembled WGS sequence"/>
</dbReference>
<evidence type="ECO:0000256" key="2">
    <source>
        <dbReference type="SAM" id="SignalP"/>
    </source>
</evidence>
<feature type="region of interest" description="Disordered" evidence="1">
    <location>
        <begin position="33"/>
        <end position="75"/>
    </location>
</feature>